<dbReference type="Pfam" id="PF13289">
    <property type="entry name" value="SIR2_2"/>
    <property type="match status" value="1"/>
</dbReference>
<protein>
    <submittedName>
        <fullName evidence="1">SIR2-like domain-containing protein</fullName>
    </submittedName>
</protein>
<dbReference type="AlphaFoldDB" id="A0A1H5IBM1"/>
<dbReference type="RefSeq" id="WP_084318044.1">
    <property type="nucleotide sequence ID" value="NZ_FNTY01000002.1"/>
</dbReference>
<evidence type="ECO:0000313" key="1">
    <source>
        <dbReference type="EMBL" id="SEE37580.1"/>
    </source>
</evidence>
<dbReference type="EMBL" id="FNTY01000002">
    <property type="protein sequence ID" value="SEE37580.1"/>
    <property type="molecule type" value="Genomic_DNA"/>
</dbReference>
<sequence>MSEFFEIAYAAASNRLCLLTGTGFSKAVSDKKAPGWQELLEEVCQLTREPEKLIKALFPEKDKALLSLEEAAQVISIELTRVGKDIHEEIAAIISKLKLAGNTGEISAFLKKYSLRVVTTNYDKLIEELVGKSECHSITPGLPVPRSQSRVKVYHVHGSVDSPQNMVVTSDDYFKFINTESYFSRKLSTVLHENTVVILGYSLGDTNLKAILSDYKGFSRNHFIGSNIFFVSRQKVSQPVKDYYAHCYGIRVLDGTEVESFFASLNKAMPNAELKAKTSVENINKVIFEGRSFTDSYLQIENSFFEIISSLAAIGLSINDKRVVIALEKIIATKIELTQVPSAWAQYEHLARWLIYLGSILELKGTALEETYLKAALRSMETMSKEYTYGYSWHAFKSWDARWHGIVSPNRALIRQHVELKGTRSDALAIVNKG</sequence>
<name>A0A1H5IBM1_9PSED</name>
<dbReference type="Proteomes" id="UP000198985">
    <property type="component" value="Unassembled WGS sequence"/>
</dbReference>
<proteinExistence type="predicted"/>
<evidence type="ECO:0000313" key="2">
    <source>
        <dbReference type="Proteomes" id="UP000198985"/>
    </source>
</evidence>
<organism evidence="1 2">
    <name type="scientific">Pseudomonas migulae</name>
    <dbReference type="NCBI Taxonomy" id="78543"/>
    <lineage>
        <taxon>Bacteria</taxon>
        <taxon>Pseudomonadati</taxon>
        <taxon>Pseudomonadota</taxon>
        <taxon>Gammaproteobacteria</taxon>
        <taxon>Pseudomonadales</taxon>
        <taxon>Pseudomonadaceae</taxon>
        <taxon>Pseudomonas</taxon>
    </lineage>
</organism>
<reference evidence="1 2" key="1">
    <citation type="submission" date="2016-10" db="EMBL/GenBank/DDBJ databases">
        <authorList>
            <person name="de Groot N.N."/>
        </authorList>
    </citation>
    <scope>NUCLEOTIDE SEQUENCE [LARGE SCALE GENOMIC DNA]</scope>
    <source>
        <strain evidence="1 2">BS3662</strain>
    </source>
</reference>
<accession>A0A1H5IBM1</accession>
<gene>
    <name evidence="1" type="ORF">SAMN04490194_1983</name>
</gene>